<dbReference type="Gene3D" id="3.40.50.1820">
    <property type="entry name" value="alpha/beta hydrolase"/>
    <property type="match status" value="1"/>
</dbReference>
<keyword evidence="1" id="KW-0378">Hydrolase</keyword>
<dbReference type="SUPFAM" id="SSF49785">
    <property type="entry name" value="Galactose-binding domain-like"/>
    <property type="match status" value="1"/>
</dbReference>
<dbReference type="Pfam" id="PF08530">
    <property type="entry name" value="PepX_C"/>
    <property type="match status" value="1"/>
</dbReference>
<dbReference type="InterPro" id="IPR000383">
    <property type="entry name" value="Xaa-Pro-like_dom"/>
</dbReference>
<proteinExistence type="predicted"/>
<organism evidence="3 4">
    <name type="scientific">Sphingobium amiense</name>
    <dbReference type="NCBI Taxonomy" id="135719"/>
    <lineage>
        <taxon>Bacteria</taxon>
        <taxon>Pseudomonadati</taxon>
        <taxon>Pseudomonadota</taxon>
        <taxon>Alphaproteobacteria</taxon>
        <taxon>Sphingomonadales</taxon>
        <taxon>Sphingomonadaceae</taxon>
        <taxon>Sphingobium</taxon>
    </lineage>
</organism>
<reference evidence="3 4" key="1">
    <citation type="submission" date="2018-05" db="EMBL/GenBank/DDBJ databases">
        <title>Complete Genome Sequence of the Nonylphenol-Degrading Bacterium Sphingobium amiense DSM 16289T.</title>
        <authorList>
            <person name="Ootsuka M."/>
            <person name="Nishizawa T."/>
            <person name="Ohta H."/>
        </authorList>
    </citation>
    <scope>NUCLEOTIDE SEQUENCE [LARGE SCALE GENOMIC DNA]</scope>
    <source>
        <strain evidence="3 4">DSM 16289</strain>
    </source>
</reference>
<keyword evidence="4" id="KW-1185">Reference proteome</keyword>
<evidence type="ECO:0000259" key="2">
    <source>
        <dbReference type="SMART" id="SM00939"/>
    </source>
</evidence>
<gene>
    <name evidence="3" type="ORF">SAMIE_1007180</name>
</gene>
<protein>
    <recommendedName>
        <fullName evidence="2">Xaa-Pro dipeptidyl-peptidase C-terminal domain-containing protein</fullName>
    </recommendedName>
</protein>
<sequence length="565" mass="62583">MRDGVALSVDIYRPNVDVAVPALLSIIPYAKGDAERIKQARWYAARGYAVILADMRGRYDSDGQWDPFDPKHKSDGYDLVDWISKQGWTNARVGMIGVSYVGWTQWWTASQAHPALKAIAPIMSPPDPMDNLPYQQGLLKGVFLDVSACLSGRVMQIIGSEPYCGFRPRRSQDFLHTPYLEINRQRGMLDAPWFEKVIRSNLSSSAYFKAIGYTGAESWSKITVPSLNVAGWFDEDQPGAAMNYIGMKRYGATPEAKSPKLIIGPWPHATTSVSKVGNVDYGPQAALDLDAYMLRWFDHYLKGVDNGIDREPSVSVFVMGLNKWLSANDWPLPGTQWKKFYLTSGGSANTASGDGVLAKSPPRKGGSDSYIYDPAHPTLSPYKGGNIEDGALDVREAEADKSVLAYTTPPLDRDTAVVGPIKFRFFASTSARDTDWIVHLVDVDPDGHAALLAEGVMRARNRDPEKGGAFNAARLSEIVPDQVYEYMIDFWRVTGSVFRKGHRIRIDVQSSYYPYYLRNLNNGADNIGLVNAADAVIATQTIHHGPRYPSYIVLPIIPKGKLDSE</sequence>
<dbReference type="Gene3D" id="1.10.3020.10">
    <property type="entry name" value="alpha-amino acid ester hydrolase ( Helical cap domain)"/>
    <property type="match status" value="1"/>
</dbReference>
<dbReference type="PANTHER" id="PTHR43056">
    <property type="entry name" value="PEPTIDASE S9 PROLYL OLIGOPEPTIDASE"/>
    <property type="match status" value="1"/>
</dbReference>
<feature type="domain" description="Xaa-Pro dipeptidyl-peptidase C-terminal" evidence="2">
    <location>
        <begin position="294"/>
        <end position="553"/>
    </location>
</feature>
<evidence type="ECO:0000256" key="1">
    <source>
        <dbReference type="ARBA" id="ARBA00022801"/>
    </source>
</evidence>
<dbReference type="GO" id="GO:0008239">
    <property type="term" value="F:dipeptidyl-peptidase activity"/>
    <property type="evidence" value="ECO:0007669"/>
    <property type="project" value="InterPro"/>
</dbReference>
<evidence type="ECO:0000313" key="3">
    <source>
        <dbReference type="EMBL" id="BBD97217.1"/>
    </source>
</evidence>
<dbReference type="Pfam" id="PF02129">
    <property type="entry name" value="Peptidase_S15"/>
    <property type="match status" value="1"/>
</dbReference>
<dbReference type="KEGG" id="sami:SAMIE_1007180"/>
<dbReference type="EMBL" id="AP018664">
    <property type="protein sequence ID" value="BBD97217.1"/>
    <property type="molecule type" value="Genomic_DNA"/>
</dbReference>
<dbReference type="InterPro" id="IPR050585">
    <property type="entry name" value="Xaa-Pro_dipeptidyl-ppase/CocE"/>
</dbReference>
<evidence type="ECO:0000313" key="4">
    <source>
        <dbReference type="Proteomes" id="UP000279959"/>
    </source>
</evidence>
<dbReference type="PANTHER" id="PTHR43056:SF10">
    <property type="entry name" value="COCE_NOND FAMILY, PUTATIVE (AFU_ORTHOLOGUE AFUA_7G00600)-RELATED"/>
    <property type="match status" value="1"/>
</dbReference>
<dbReference type="Proteomes" id="UP000279959">
    <property type="component" value="Chromosome"/>
</dbReference>
<name>A0A494W3P4_9SPHN</name>
<dbReference type="SUPFAM" id="SSF53474">
    <property type="entry name" value="alpha/beta-Hydrolases"/>
    <property type="match status" value="1"/>
</dbReference>
<dbReference type="InterPro" id="IPR008979">
    <property type="entry name" value="Galactose-bd-like_sf"/>
</dbReference>
<accession>A0A494W3P4</accession>
<dbReference type="NCBIfam" id="TIGR00976">
    <property type="entry name" value="CocE_NonD"/>
    <property type="match status" value="1"/>
</dbReference>
<dbReference type="Gene3D" id="2.60.120.260">
    <property type="entry name" value="Galactose-binding domain-like"/>
    <property type="match status" value="1"/>
</dbReference>
<dbReference type="SMART" id="SM00939">
    <property type="entry name" value="PepX_C"/>
    <property type="match status" value="1"/>
</dbReference>
<dbReference type="InterPro" id="IPR013736">
    <property type="entry name" value="Xaa-Pro_dipept_C"/>
</dbReference>
<dbReference type="InterPro" id="IPR029058">
    <property type="entry name" value="AB_hydrolase_fold"/>
</dbReference>
<dbReference type="AlphaFoldDB" id="A0A494W3P4"/>
<dbReference type="InterPro" id="IPR005674">
    <property type="entry name" value="CocE/Ser_esterase"/>
</dbReference>